<dbReference type="Proteomes" id="UP001375743">
    <property type="component" value="Unassembled WGS sequence"/>
</dbReference>
<gene>
    <name evidence="3 5" type="primary">gcvH</name>
    <name evidence="5" type="ORF">U1T56_10560</name>
</gene>
<feature type="modified residue" description="N6-lipoyllysine" evidence="3">
    <location>
        <position position="59"/>
    </location>
</feature>
<dbReference type="RefSeq" id="WP_418159445.1">
    <property type="nucleotide sequence ID" value="NZ_JBBLZC010000009.1"/>
</dbReference>
<dbReference type="HAMAP" id="MF_00272">
    <property type="entry name" value="GcvH"/>
    <property type="match status" value="1"/>
</dbReference>
<keyword evidence="2 3" id="KW-0450">Lipoyl</keyword>
<protein>
    <recommendedName>
        <fullName evidence="3">Glycine cleavage system H protein</fullName>
    </recommendedName>
</protein>
<evidence type="ECO:0000256" key="3">
    <source>
        <dbReference type="HAMAP-Rule" id="MF_00272"/>
    </source>
</evidence>
<evidence type="ECO:0000313" key="5">
    <source>
        <dbReference type="EMBL" id="MEK0083594.1"/>
    </source>
</evidence>
<evidence type="ECO:0000313" key="6">
    <source>
        <dbReference type="Proteomes" id="UP001375743"/>
    </source>
</evidence>
<dbReference type="InterPro" id="IPR011053">
    <property type="entry name" value="Single_hybrid_motif"/>
</dbReference>
<dbReference type="InterPro" id="IPR002930">
    <property type="entry name" value="GCV_H"/>
</dbReference>
<reference evidence="5 6" key="1">
    <citation type="submission" date="2024-01" db="EMBL/GenBank/DDBJ databases">
        <title>Multi-omics insights into the function and evolution of sodium benzoate biodegradation pathways in Benzoatithermus flavus gen. nov., sp. nov. from hot spring.</title>
        <authorList>
            <person name="Hu C.-J."/>
            <person name="Li W.-J."/>
        </authorList>
    </citation>
    <scope>NUCLEOTIDE SEQUENCE [LARGE SCALE GENOMIC DNA]</scope>
    <source>
        <strain evidence="5 6">SYSU G07066</strain>
    </source>
</reference>
<dbReference type="CDD" id="cd06848">
    <property type="entry name" value="GCS_H"/>
    <property type="match status" value="1"/>
</dbReference>
<evidence type="ECO:0000256" key="1">
    <source>
        <dbReference type="ARBA" id="ARBA00009249"/>
    </source>
</evidence>
<comment type="cofactor">
    <cofactor evidence="3">
        <name>(R)-lipoate</name>
        <dbReference type="ChEBI" id="CHEBI:83088"/>
    </cofactor>
    <text evidence="3">Binds 1 lipoyl cofactor covalently.</text>
</comment>
<comment type="caution">
    <text evidence="5">The sequence shown here is derived from an EMBL/GenBank/DDBJ whole genome shotgun (WGS) entry which is preliminary data.</text>
</comment>
<accession>A0ABU8XT90</accession>
<organism evidence="5 6">
    <name type="scientific">Benzoatithermus flavus</name>
    <dbReference type="NCBI Taxonomy" id="3108223"/>
    <lineage>
        <taxon>Bacteria</taxon>
        <taxon>Pseudomonadati</taxon>
        <taxon>Pseudomonadota</taxon>
        <taxon>Alphaproteobacteria</taxon>
        <taxon>Geminicoccales</taxon>
        <taxon>Geminicoccaceae</taxon>
        <taxon>Benzoatithermus</taxon>
    </lineage>
</organism>
<comment type="similarity">
    <text evidence="1 3">Belongs to the GcvH family.</text>
</comment>
<dbReference type="NCBIfam" id="TIGR00527">
    <property type="entry name" value="gcvH"/>
    <property type="match status" value="1"/>
</dbReference>
<name>A0ABU8XT90_9PROT</name>
<dbReference type="PROSITE" id="PS50968">
    <property type="entry name" value="BIOTINYL_LIPOYL"/>
    <property type="match status" value="1"/>
</dbReference>
<sequence length="124" mass="13501">MTTYYTKDHEWVRIDGDTAVIGISEHAQEQLGDVVFVELPPVGKEVSQGDQAAVVESVKAASEVYAPVSGEVIEGNSAIEENPALVNEEAEGKGWFFKLRLRDPSELAGLMDRAAYEAYLETLG</sequence>
<dbReference type="Pfam" id="PF01597">
    <property type="entry name" value="GCV_H"/>
    <property type="match status" value="1"/>
</dbReference>
<dbReference type="PANTHER" id="PTHR11715">
    <property type="entry name" value="GLYCINE CLEAVAGE SYSTEM H PROTEIN"/>
    <property type="match status" value="1"/>
</dbReference>
<evidence type="ECO:0000259" key="4">
    <source>
        <dbReference type="PROSITE" id="PS50968"/>
    </source>
</evidence>
<dbReference type="PROSITE" id="PS00189">
    <property type="entry name" value="LIPOYL"/>
    <property type="match status" value="1"/>
</dbReference>
<keyword evidence="6" id="KW-1185">Reference proteome</keyword>
<proteinExistence type="inferred from homology"/>
<dbReference type="EMBL" id="JBBLZC010000009">
    <property type="protein sequence ID" value="MEK0083594.1"/>
    <property type="molecule type" value="Genomic_DNA"/>
</dbReference>
<comment type="function">
    <text evidence="3">The glycine cleavage system catalyzes the degradation of glycine. The H protein shuttles the methylamine group of glycine from the P protein to the T protein.</text>
</comment>
<dbReference type="InterPro" id="IPR033753">
    <property type="entry name" value="GCV_H/Fam206"/>
</dbReference>
<feature type="domain" description="Lipoyl-binding" evidence="4">
    <location>
        <begin position="18"/>
        <end position="100"/>
    </location>
</feature>
<dbReference type="InterPro" id="IPR017453">
    <property type="entry name" value="GCV_H_sub"/>
</dbReference>
<dbReference type="InterPro" id="IPR000089">
    <property type="entry name" value="Biotin_lipoyl"/>
</dbReference>
<evidence type="ECO:0000256" key="2">
    <source>
        <dbReference type="ARBA" id="ARBA00022823"/>
    </source>
</evidence>
<comment type="subunit">
    <text evidence="3">The glycine cleavage system is composed of four proteins: P, T, L and H.</text>
</comment>
<dbReference type="PANTHER" id="PTHR11715:SF3">
    <property type="entry name" value="GLYCINE CLEAVAGE SYSTEM H PROTEIN-RELATED"/>
    <property type="match status" value="1"/>
</dbReference>
<dbReference type="SUPFAM" id="SSF51230">
    <property type="entry name" value="Single hybrid motif"/>
    <property type="match status" value="1"/>
</dbReference>
<dbReference type="NCBIfam" id="NF002270">
    <property type="entry name" value="PRK01202.1"/>
    <property type="match status" value="1"/>
</dbReference>
<dbReference type="Gene3D" id="2.40.50.100">
    <property type="match status" value="1"/>
</dbReference>
<dbReference type="InterPro" id="IPR003016">
    <property type="entry name" value="2-oxoA_DH_lipoyl-BS"/>
</dbReference>